<dbReference type="Proteomes" id="UP001324380">
    <property type="component" value="Chromosome"/>
</dbReference>
<protein>
    <recommendedName>
        <fullName evidence="3">Tail assembly chaperone</fullName>
    </recommendedName>
</protein>
<dbReference type="RefSeq" id="WP_321560958.1">
    <property type="nucleotide sequence ID" value="NZ_CP139558.1"/>
</dbReference>
<evidence type="ECO:0008006" key="3">
    <source>
        <dbReference type="Google" id="ProtNLM"/>
    </source>
</evidence>
<evidence type="ECO:0000313" key="2">
    <source>
        <dbReference type="Proteomes" id="UP001324380"/>
    </source>
</evidence>
<gene>
    <name evidence="1" type="ORF">SNE25_20965</name>
</gene>
<organism evidence="1 2">
    <name type="scientific">Mucilaginibacter sabulilitoris</name>
    <dbReference type="NCBI Taxonomy" id="1173583"/>
    <lineage>
        <taxon>Bacteria</taxon>
        <taxon>Pseudomonadati</taxon>
        <taxon>Bacteroidota</taxon>
        <taxon>Sphingobacteriia</taxon>
        <taxon>Sphingobacteriales</taxon>
        <taxon>Sphingobacteriaceae</taxon>
        <taxon>Mucilaginibacter</taxon>
    </lineage>
</organism>
<name>A0ABZ0THC8_9SPHI</name>
<accession>A0ABZ0THC8</accession>
<keyword evidence="2" id="KW-1185">Reference proteome</keyword>
<proteinExistence type="predicted"/>
<sequence length="176" mass="19956">MTKNTIISKAVDVLTAKELYRFTIPVRYVEPVAAPPKLTRWEKLRGVKPEPIPEPETERSFEIWPAVVVNQYRIAGAAVTLPTDLFEDATKMMAYIPEHLPTMIYIIASAVQNNYLEPDPELIKFFERNLDNYDIEDILAASLQAVNMQSFMTSIVLMNGVAKILKIKTSPDDGRE</sequence>
<dbReference type="EMBL" id="CP139558">
    <property type="protein sequence ID" value="WPU91792.1"/>
    <property type="molecule type" value="Genomic_DNA"/>
</dbReference>
<reference evidence="1 2" key="1">
    <citation type="submission" date="2023-11" db="EMBL/GenBank/DDBJ databases">
        <title>Analysis of the Genomes of Mucilaginibacter gossypii cycad 4 and M. sabulilitoris SNA2: microbes with the potential for plant growth promotion.</title>
        <authorList>
            <person name="Hirsch A.M."/>
            <person name="Humm E."/>
            <person name="Rubbi M."/>
            <person name="Del Vecchio G."/>
            <person name="Ha S.M."/>
            <person name="Pellegrini M."/>
            <person name="Gunsalus R.P."/>
        </authorList>
    </citation>
    <scope>NUCLEOTIDE SEQUENCE [LARGE SCALE GENOMIC DNA]</scope>
    <source>
        <strain evidence="1 2">SNA2</strain>
    </source>
</reference>
<evidence type="ECO:0000313" key="1">
    <source>
        <dbReference type="EMBL" id="WPU91792.1"/>
    </source>
</evidence>